<protein>
    <recommendedName>
        <fullName evidence="3">DUF3301 domain-containing protein</fullName>
    </recommendedName>
</protein>
<name>A0A919ENJ3_9GAMM</name>
<reference evidence="1" key="2">
    <citation type="submission" date="2020-09" db="EMBL/GenBank/DDBJ databases">
        <authorList>
            <person name="Sun Q."/>
            <person name="Kim S."/>
        </authorList>
    </citation>
    <scope>NUCLEOTIDE SEQUENCE</scope>
    <source>
        <strain evidence="1">KCTC 42731</strain>
    </source>
</reference>
<evidence type="ECO:0000313" key="1">
    <source>
        <dbReference type="EMBL" id="GHG01794.1"/>
    </source>
</evidence>
<evidence type="ECO:0008006" key="3">
    <source>
        <dbReference type="Google" id="ProtNLM"/>
    </source>
</evidence>
<dbReference type="InterPro" id="IPR021732">
    <property type="entry name" value="DUF3301"/>
</dbReference>
<dbReference type="RefSeq" id="WP_189772927.1">
    <property type="nucleotide sequence ID" value="NZ_BNCK01000008.1"/>
</dbReference>
<dbReference type="AlphaFoldDB" id="A0A919ENJ3"/>
<dbReference type="Proteomes" id="UP000623842">
    <property type="component" value="Unassembled WGS sequence"/>
</dbReference>
<gene>
    <name evidence="1" type="ORF">GCM10017161_33210</name>
</gene>
<proteinExistence type="predicted"/>
<keyword evidence="2" id="KW-1185">Reference proteome</keyword>
<organism evidence="1 2">
    <name type="scientific">Thalassotalea marina</name>
    <dbReference type="NCBI Taxonomy" id="1673741"/>
    <lineage>
        <taxon>Bacteria</taxon>
        <taxon>Pseudomonadati</taxon>
        <taxon>Pseudomonadota</taxon>
        <taxon>Gammaproteobacteria</taxon>
        <taxon>Alteromonadales</taxon>
        <taxon>Colwelliaceae</taxon>
        <taxon>Thalassotalea</taxon>
    </lineage>
</organism>
<reference evidence="1" key="1">
    <citation type="journal article" date="2014" name="Int. J. Syst. Evol. Microbiol.">
        <title>Complete genome sequence of Corynebacterium casei LMG S-19264T (=DSM 44701T), isolated from a smear-ripened cheese.</title>
        <authorList>
            <consortium name="US DOE Joint Genome Institute (JGI-PGF)"/>
            <person name="Walter F."/>
            <person name="Albersmeier A."/>
            <person name="Kalinowski J."/>
            <person name="Ruckert C."/>
        </authorList>
    </citation>
    <scope>NUCLEOTIDE SEQUENCE</scope>
    <source>
        <strain evidence="1">KCTC 42731</strain>
    </source>
</reference>
<dbReference type="Pfam" id="PF11743">
    <property type="entry name" value="DUF3301"/>
    <property type="match status" value="1"/>
</dbReference>
<evidence type="ECO:0000313" key="2">
    <source>
        <dbReference type="Proteomes" id="UP000623842"/>
    </source>
</evidence>
<comment type="caution">
    <text evidence="1">The sequence shown here is derived from an EMBL/GenBank/DDBJ whole genome shotgun (WGS) entry which is preliminary data.</text>
</comment>
<sequence length="99" mass="11515">MLDFYVLIVIFLFGWFFVFQRNVADAARVAVKKYCDKENLQFISIARESTRLTFNKRQGVCWVNVFAFEFSGDGESAYSGKVEFKNLKFTSVDVPAYRI</sequence>
<accession>A0A919ENJ3</accession>
<dbReference type="EMBL" id="BNCK01000008">
    <property type="protein sequence ID" value="GHG01794.1"/>
    <property type="molecule type" value="Genomic_DNA"/>
</dbReference>